<evidence type="ECO:0000259" key="10">
    <source>
        <dbReference type="PROSITE" id="PS50893"/>
    </source>
</evidence>
<feature type="domain" description="ABC transporter" evidence="10">
    <location>
        <begin position="4"/>
        <end position="240"/>
    </location>
</feature>
<evidence type="ECO:0000256" key="5">
    <source>
        <dbReference type="ARBA" id="ARBA00022741"/>
    </source>
</evidence>
<keyword evidence="2" id="KW-0813">Transport</keyword>
<dbReference type="InterPro" id="IPR017871">
    <property type="entry name" value="ABC_transporter-like_CS"/>
</dbReference>
<evidence type="ECO:0000256" key="3">
    <source>
        <dbReference type="ARBA" id="ARBA00022475"/>
    </source>
</evidence>
<keyword evidence="7" id="KW-0408">Iron</keyword>
<organism evidence="11 12">
    <name type="scientific">Candidatus Alectryocaccomicrobium excrementavium</name>
    <dbReference type="NCBI Taxonomy" id="2840668"/>
    <lineage>
        <taxon>Bacteria</taxon>
        <taxon>Bacillati</taxon>
        <taxon>Bacillota</taxon>
        <taxon>Clostridia</taxon>
        <taxon>Candidatus Alectryocaccomicrobium</taxon>
    </lineage>
</organism>
<dbReference type="Proteomes" id="UP000824140">
    <property type="component" value="Unassembled WGS sequence"/>
</dbReference>
<dbReference type="PROSITE" id="PS00211">
    <property type="entry name" value="ABC_TRANSPORTER_1"/>
    <property type="match status" value="1"/>
</dbReference>
<dbReference type="SMART" id="SM00382">
    <property type="entry name" value="AAA"/>
    <property type="match status" value="1"/>
</dbReference>
<reference evidence="11" key="1">
    <citation type="submission" date="2020-10" db="EMBL/GenBank/DDBJ databases">
        <authorList>
            <person name="Gilroy R."/>
        </authorList>
    </citation>
    <scope>NUCLEOTIDE SEQUENCE</scope>
    <source>
        <strain evidence="11">13766</strain>
    </source>
</reference>
<sequence>MNSIVTRRLKVGYDGVIIVPGFDVELRKGKITSIIGANGCGKSTVLKAIGRILPAEGGTVIVNDVDIKTMKSRDVAKWLAILPQTPTAPGTLTCEELVAYGRYPYQKGMGRLTKEDRDVVSWALEATGMLEFRQREIACLSGGQRQRVWVAMALAQQTNIVLLDEPTTYLDLSHQLEVLEILKHLNREQGTTIVMVLHDLNLASRYSDYLLAMKDGQIARYGTPEEVMTRDVLAECFFIDGDVVTDRRSGKPVCLSYDLLEAKEGRV</sequence>
<dbReference type="GO" id="GO:0016887">
    <property type="term" value="F:ATP hydrolysis activity"/>
    <property type="evidence" value="ECO:0007669"/>
    <property type="project" value="InterPro"/>
</dbReference>
<evidence type="ECO:0000256" key="9">
    <source>
        <dbReference type="ARBA" id="ARBA00023136"/>
    </source>
</evidence>
<keyword evidence="5" id="KW-0547">Nucleotide-binding</keyword>
<dbReference type="InterPro" id="IPR003439">
    <property type="entry name" value="ABC_transporter-like_ATP-bd"/>
</dbReference>
<dbReference type="AlphaFoldDB" id="A0A9D1G0J7"/>
<dbReference type="InterPro" id="IPR003593">
    <property type="entry name" value="AAA+_ATPase"/>
</dbReference>
<evidence type="ECO:0000256" key="1">
    <source>
        <dbReference type="ARBA" id="ARBA00004202"/>
    </source>
</evidence>
<dbReference type="GO" id="GO:0005886">
    <property type="term" value="C:plasma membrane"/>
    <property type="evidence" value="ECO:0007669"/>
    <property type="project" value="UniProtKB-SubCell"/>
</dbReference>
<dbReference type="FunFam" id="3.40.50.300:FF:000134">
    <property type="entry name" value="Iron-enterobactin ABC transporter ATP-binding protein"/>
    <property type="match status" value="1"/>
</dbReference>
<dbReference type="EMBL" id="DVJN01000090">
    <property type="protein sequence ID" value="HIS92255.1"/>
    <property type="molecule type" value="Genomic_DNA"/>
</dbReference>
<accession>A0A9D1G0J7</accession>
<dbReference type="SUPFAM" id="SSF52540">
    <property type="entry name" value="P-loop containing nucleoside triphosphate hydrolases"/>
    <property type="match status" value="1"/>
</dbReference>
<dbReference type="GO" id="GO:0005524">
    <property type="term" value="F:ATP binding"/>
    <property type="evidence" value="ECO:0007669"/>
    <property type="project" value="UniProtKB-KW"/>
</dbReference>
<dbReference type="Pfam" id="PF00005">
    <property type="entry name" value="ABC_tran"/>
    <property type="match status" value="1"/>
</dbReference>
<dbReference type="PANTHER" id="PTHR42771">
    <property type="entry name" value="IRON(3+)-HYDROXAMATE IMPORT ATP-BINDING PROTEIN FHUC"/>
    <property type="match status" value="1"/>
</dbReference>
<evidence type="ECO:0000313" key="11">
    <source>
        <dbReference type="EMBL" id="HIS92255.1"/>
    </source>
</evidence>
<proteinExistence type="predicted"/>
<evidence type="ECO:0000256" key="6">
    <source>
        <dbReference type="ARBA" id="ARBA00022840"/>
    </source>
</evidence>
<protein>
    <submittedName>
        <fullName evidence="11">ABC transporter ATP-binding protein</fullName>
    </submittedName>
</protein>
<reference evidence="11" key="2">
    <citation type="journal article" date="2021" name="PeerJ">
        <title>Extensive microbial diversity within the chicken gut microbiome revealed by metagenomics and culture.</title>
        <authorList>
            <person name="Gilroy R."/>
            <person name="Ravi A."/>
            <person name="Getino M."/>
            <person name="Pursley I."/>
            <person name="Horton D.L."/>
            <person name="Alikhan N.F."/>
            <person name="Baker D."/>
            <person name="Gharbi K."/>
            <person name="Hall N."/>
            <person name="Watson M."/>
            <person name="Adriaenssens E.M."/>
            <person name="Foster-Nyarko E."/>
            <person name="Jarju S."/>
            <person name="Secka A."/>
            <person name="Antonio M."/>
            <person name="Oren A."/>
            <person name="Chaudhuri R.R."/>
            <person name="La Ragione R."/>
            <person name="Hildebrand F."/>
            <person name="Pallen M.J."/>
        </authorList>
    </citation>
    <scope>NUCLEOTIDE SEQUENCE</scope>
    <source>
        <strain evidence="11">13766</strain>
    </source>
</reference>
<dbReference type="InterPro" id="IPR051535">
    <property type="entry name" value="Siderophore_ABC-ATPase"/>
</dbReference>
<comment type="subcellular location">
    <subcellularLocation>
        <location evidence="1">Cell membrane</location>
        <topology evidence="1">Peripheral membrane protein</topology>
    </subcellularLocation>
</comment>
<evidence type="ECO:0000256" key="2">
    <source>
        <dbReference type="ARBA" id="ARBA00022448"/>
    </source>
</evidence>
<dbReference type="InterPro" id="IPR027417">
    <property type="entry name" value="P-loop_NTPase"/>
</dbReference>
<keyword evidence="6 11" id="KW-0067">ATP-binding</keyword>
<dbReference type="Gene3D" id="3.40.50.300">
    <property type="entry name" value="P-loop containing nucleotide triphosphate hydrolases"/>
    <property type="match status" value="1"/>
</dbReference>
<dbReference type="PROSITE" id="PS50893">
    <property type="entry name" value="ABC_TRANSPORTER_2"/>
    <property type="match status" value="1"/>
</dbReference>
<name>A0A9D1G0J7_9FIRM</name>
<dbReference type="CDD" id="cd03214">
    <property type="entry name" value="ABC_Iron-Siderophores_B12_Hemin"/>
    <property type="match status" value="1"/>
</dbReference>
<evidence type="ECO:0000256" key="8">
    <source>
        <dbReference type="ARBA" id="ARBA00023065"/>
    </source>
</evidence>
<gene>
    <name evidence="11" type="ORF">IAA84_04480</name>
</gene>
<keyword evidence="4" id="KW-0410">Iron transport</keyword>
<evidence type="ECO:0000256" key="4">
    <source>
        <dbReference type="ARBA" id="ARBA00022496"/>
    </source>
</evidence>
<evidence type="ECO:0000313" key="12">
    <source>
        <dbReference type="Proteomes" id="UP000824140"/>
    </source>
</evidence>
<comment type="caution">
    <text evidence="11">The sequence shown here is derived from an EMBL/GenBank/DDBJ whole genome shotgun (WGS) entry which is preliminary data.</text>
</comment>
<keyword evidence="3" id="KW-1003">Cell membrane</keyword>
<keyword evidence="9" id="KW-0472">Membrane</keyword>
<keyword evidence="8" id="KW-0406">Ion transport</keyword>
<dbReference type="GO" id="GO:0006826">
    <property type="term" value="P:iron ion transport"/>
    <property type="evidence" value="ECO:0007669"/>
    <property type="project" value="UniProtKB-KW"/>
</dbReference>
<evidence type="ECO:0000256" key="7">
    <source>
        <dbReference type="ARBA" id="ARBA00023004"/>
    </source>
</evidence>
<dbReference type="PANTHER" id="PTHR42771:SF4">
    <property type="entry name" value="IRON(3+)-HYDROXAMATE IMPORT ATP-BINDING PROTEIN FHUC"/>
    <property type="match status" value="1"/>
</dbReference>